<evidence type="ECO:0000256" key="6">
    <source>
        <dbReference type="SAM" id="Phobius"/>
    </source>
</evidence>
<dbReference type="Pfam" id="PF07681">
    <property type="entry name" value="DoxX"/>
    <property type="match status" value="1"/>
</dbReference>
<proteinExistence type="predicted"/>
<evidence type="ECO:0000256" key="2">
    <source>
        <dbReference type="ARBA" id="ARBA00022475"/>
    </source>
</evidence>
<sequence length="155" mass="16518">MIMNTLIKRFFATDTQSWALLVARLSLGIVILPHGMQKALGMYGGYGFEATLGAFQSMGMPLLLGVLVILAEFVGAIGMILGAGTRFMAFSIFLTLGGAMFLGGHVDNGFFMNWFGNQAGEGMEYFILVLGLALAGILGGSGKFSVDNLISKYLK</sequence>
<dbReference type="GO" id="GO:0005886">
    <property type="term" value="C:plasma membrane"/>
    <property type="evidence" value="ECO:0007669"/>
    <property type="project" value="UniProtKB-SubCell"/>
</dbReference>
<feature type="transmembrane region" description="Helical" evidence="6">
    <location>
        <begin position="21"/>
        <end position="40"/>
    </location>
</feature>
<feature type="transmembrane region" description="Helical" evidence="6">
    <location>
        <begin position="125"/>
        <end position="146"/>
    </location>
</feature>
<keyword evidence="2" id="KW-1003">Cell membrane</keyword>
<evidence type="ECO:0000313" key="7">
    <source>
        <dbReference type="EMBL" id="MPL84275.1"/>
    </source>
</evidence>
<keyword evidence="5 6" id="KW-0472">Membrane</keyword>
<evidence type="ECO:0000256" key="4">
    <source>
        <dbReference type="ARBA" id="ARBA00022989"/>
    </source>
</evidence>
<accession>A0A644UZV0</accession>
<dbReference type="EMBL" id="VSSQ01000187">
    <property type="protein sequence ID" value="MPL84275.1"/>
    <property type="molecule type" value="Genomic_DNA"/>
</dbReference>
<keyword evidence="4 6" id="KW-1133">Transmembrane helix</keyword>
<feature type="transmembrane region" description="Helical" evidence="6">
    <location>
        <begin position="60"/>
        <end position="80"/>
    </location>
</feature>
<organism evidence="7">
    <name type="scientific">bioreactor metagenome</name>
    <dbReference type="NCBI Taxonomy" id="1076179"/>
    <lineage>
        <taxon>unclassified sequences</taxon>
        <taxon>metagenomes</taxon>
        <taxon>ecological metagenomes</taxon>
    </lineage>
</organism>
<evidence type="ECO:0000256" key="5">
    <source>
        <dbReference type="ARBA" id="ARBA00023136"/>
    </source>
</evidence>
<keyword evidence="3 6" id="KW-0812">Transmembrane</keyword>
<protein>
    <recommendedName>
        <fullName evidence="8">Oxidoreductase MhqP</fullName>
    </recommendedName>
</protein>
<reference evidence="7" key="1">
    <citation type="submission" date="2019-08" db="EMBL/GenBank/DDBJ databases">
        <authorList>
            <person name="Kucharzyk K."/>
            <person name="Murdoch R.W."/>
            <person name="Higgins S."/>
            <person name="Loffler F."/>
        </authorList>
    </citation>
    <scope>NUCLEOTIDE SEQUENCE</scope>
</reference>
<dbReference type="InterPro" id="IPR032808">
    <property type="entry name" value="DoxX"/>
</dbReference>
<dbReference type="PANTHER" id="PTHR33452:SF1">
    <property type="entry name" value="INNER MEMBRANE PROTEIN YPHA-RELATED"/>
    <property type="match status" value="1"/>
</dbReference>
<evidence type="ECO:0008006" key="8">
    <source>
        <dbReference type="Google" id="ProtNLM"/>
    </source>
</evidence>
<feature type="transmembrane region" description="Helical" evidence="6">
    <location>
        <begin position="87"/>
        <end position="105"/>
    </location>
</feature>
<evidence type="ECO:0000256" key="3">
    <source>
        <dbReference type="ARBA" id="ARBA00022692"/>
    </source>
</evidence>
<dbReference type="PANTHER" id="PTHR33452">
    <property type="entry name" value="OXIDOREDUCTASE CATD-RELATED"/>
    <property type="match status" value="1"/>
</dbReference>
<name>A0A644UZV0_9ZZZZ</name>
<dbReference type="InterPro" id="IPR051907">
    <property type="entry name" value="DoxX-like_oxidoreductase"/>
</dbReference>
<evidence type="ECO:0000256" key="1">
    <source>
        <dbReference type="ARBA" id="ARBA00004651"/>
    </source>
</evidence>
<comment type="caution">
    <text evidence="7">The sequence shown here is derived from an EMBL/GenBank/DDBJ whole genome shotgun (WGS) entry which is preliminary data.</text>
</comment>
<gene>
    <name evidence="7" type="ORF">SDC9_30240</name>
</gene>
<dbReference type="AlphaFoldDB" id="A0A644UZV0"/>
<comment type="subcellular location">
    <subcellularLocation>
        <location evidence="1">Cell membrane</location>
        <topology evidence="1">Multi-pass membrane protein</topology>
    </subcellularLocation>
</comment>